<evidence type="ECO:0000313" key="1">
    <source>
        <dbReference type="EMBL" id="MDH2134259.1"/>
    </source>
</evidence>
<reference evidence="1" key="1">
    <citation type="submission" date="2022-09" db="EMBL/GenBank/DDBJ databases">
        <title>Intensive care unit water sources are persistently colonized with multi-drug resistant bacteria and are the site of extensive horizontal gene transfer of antibiotic resistance genes.</title>
        <authorList>
            <person name="Diorio-Toth L."/>
        </authorList>
    </citation>
    <scope>NUCLEOTIDE SEQUENCE</scope>
    <source>
        <strain evidence="1">GD03659</strain>
    </source>
</reference>
<dbReference type="AlphaFoldDB" id="A0AA42WYP7"/>
<protein>
    <submittedName>
        <fullName evidence="1">Uncharacterized protein</fullName>
    </submittedName>
</protein>
<comment type="caution">
    <text evidence="1">The sequence shown here is derived from an EMBL/GenBank/DDBJ whole genome shotgun (WGS) entry which is preliminary data.</text>
</comment>
<accession>A0AA42WYP7</accession>
<gene>
    <name evidence="1" type="ORF">N5J77_24300</name>
</gene>
<dbReference type="RefSeq" id="WP_279729716.1">
    <property type="nucleotide sequence ID" value="NZ_JAOCKX010000053.1"/>
</dbReference>
<sequence length="139" mass="15553">MLPLKFYVEEAKVKRLPIILLALAGTSCASRTIERTDVAIELQPRANVKFSALRTLRHGKSVIVAGNILSMSNLTLHGHVDIAGFVRGVMVRSTTAEPVYFLPRRPRPAFFRTVLPDEDEAIDLIRVSYDIGLRHDKES</sequence>
<name>A0AA42WYP7_SPHYA</name>
<dbReference type="Proteomes" id="UP001162318">
    <property type="component" value="Unassembled WGS sequence"/>
</dbReference>
<organism evidence="1 2">
    <name type="scientific">Sphingobium yanoikuyae</name>
    <name type="common">Sphingomonas yanoikuyae</name>
    <dbReference type="NCBI Taxonomy" id="13690"/>
    <lineage>
        <taxon>Bacteria</taxon>
        <taxon>Pseudomonadati</taxon>
        <taxon>Pseudomonadota</taxon>
        <taxon>Alphaproteobacteria</taxon>
        <taxon>Sphingomonadales</taxon>
        <taxon>Sphingomonadaceae</taxon>
        <taxon>Sphingobium</taxon>
    </lineage>
</organism>
<dbReference type="EMBL" id="JAOCKX010000053">
    <property type="protein sequence ID" value="MDH2134259.1"/>
    <property type="molecule type" value="Genomic_DNA"/>
</dbReference>
<evidence type="ECO:0000313" key="2">
    <source>
        <dbReference type="Proteomes" id="UP001162318"/>
    </source>
</evidence>
<dbReference type="PROSITE" id="PS51257">
    <property type="entry name" value="PROKAR_LIPOPROTEIN"/>
    <property type="match status" value="1"/>
</dbReference>
<proteinExistence type="predicted"/>